<gene>
    <name evidence="2" type="ORF">R3P94_21745</name>
</gene>
<name>A0ABU4DJH3_9ACTN</name>
<evidence type="ECO:0000313" key="3">
    <source>
        <dbReference type="Proteomes" id="UP001185779"/>
    </source>
</evidence>
<dbReference type="Pfam" id="PF12708">
    <property type="entry name" value="Pect-lyase_RHGA_epim"/>
    <property type="match status" value="1"/>
</dbReference>
<proteinExistence type="predicted"/>
<sequence length="824" mass="87484">MPTITFTIDDTIPGVGPKRLTFRPRQAFVTGAGHIVPDLPRPILDKPYVRGVEHSENLPEGPWSVEGIENGKLVPFDVGPTGGALQDLIALGVPGDAPATTLSQAVTSWMNANVNTEVTEPLVEGILADPESSARTVLDSTYAPKWFVSVRERGAVGNGVTDDKAAFASAVSEVADGGTIVVPAGVYRNAKCTNAGKTITWRFDPGAKIFVDSADFAFDFAGTWGTTRAVTAQGTGTYTSGSTGTVTAPTLTLSTSSHGLVVGDVIRVFADDLILERRPGDGTLESRVGEFATVAAVSGETITLASPLLDTYVTNVRVAKLDDKTVRIEGRPVVEYAPGLLTGTTQVGRFTALRRPTIEDIKIVNGPSIGLIFIGCYGYVVGVDCADLVDNTATDQYGYAVSDVSSTGGVVRFSASRRGRHAFTDDTNRIAAGSATPHAYGRSIGATITVLGAVDSLSAAVSPHHCGAFHTFTGITVNGGSGFGLRGIHHQWIDCTFLNTWGGVGATTDAQGGITYGHRIINPRILSRVPNTTQFAFSFGMHQSATDPQYGQNDGRLIAEIIGGRVEGYAKLLRAEKANIRISGDLQYVAPASVPNNTSFIVLADNARLDVDSLTLDLRDNTSGNTLAAVYIEDDTSTITTERVRVRDTTSVTGRLSRWILAAEPATVVRAHGWKFDSWGAEYGFSGHLWSGVNEALSTVNWERGEHTGGSWFFTRTAPQVANAFSALRCVSDHHVMARCSSSGAADQDYNLGTLPAGHHKGQLFSIVFNNQTYPSRNLVVRHGGATYGVVTPTGGDLTVSSGRVVTFIYEDYWRVQSIAPASV</sequence>
<dbReference type="Proteomes" id="UP001185779">
    <property type="component" value="Unassembled WGS sequence"/>
</dbReference>
<dbReference type="Gene3D" id="2.160.20.10">
    <property type="entry name" value="Single-stranded right-handed beta-helix, Pectin lyase-like"/>
    <property type="match status" value="1"/>
</dbReference>
<dbReference type="InterPro" id="IPR012334">
    <property type="entry name" value="Pectin_lyas_fold"/>
</dbReference>
<protein>
    <submittedName>
        <fullName evidence="2">Glycosyl hydrolase family 28-related protein</fullName>
    </submittedName>
</protein>
<dbReference type="EMBL" id="JAWLKI010000038">
    <property type="protein sequence ID" value="MDV6309894.1"/>
    <property type="molecule type" value="Genomic_DNA"/>
</dbReference>
<feature type="domain" description="Rhamnogalacturonase A/B/Epimerase-like pectate lyase" evidence="1">
    <location>
        <begin position="147"/>
        <end position="188"/>
    </location>
</feature>
<comment type="caution">
    <text evidence="2">The sequence shown here is derived from an EMBL/GenBank/DDBJ whole genome shotgun (WGS) entry which is preliminary data.</text>
</comment>
<dbReference type="RefSeq" id="WP_317505605.1">
    <property type="nucleotide sequence ID" value="NZ_JAWLKI010000038.1"/>
</dbReference>
<dbReference type="InterPro" id="IPR024535">
    <property type="entry name" value="RHGA/B-epi-like_pectate_lyase"/>
</dbReference>
<organism evidence="2 3">
    <name type="scientific">Gordonia amicalis</name>
    <dbReference type="NCBI Taxonomy" id="89053"/>
    <lineage>
        <taxon>Bacteria</taxon>
        <taxon>Bacillati</taxon>
        <taxon>Actinomycetota</taxon>
        <taxon>Actinomycetes</taxon>
        <taxon>Mycobacteriales</taxon>
        <taxon>Gordoniaceae</taxon>
        <taxon>Gordonia</taxon>
    </lineage>
</organism>
<dbReference type="SUPFAM" id="SSF51126">
    <property type="entry name" value="Pectin lyase-like"/>
    <property type="match status" value="1"/>
</dbReference>
<evidence type="ECO:0000259" key="1">
    <source>
        <dbReference type="Pfam" id="PF12708"/>
    </source>
</evidence>
<dbReference type="GO" id="GO:0016787">
    <property type="term" value="F:hydrolase activity"/>
    <property type="evidence" value="ECO:0007669"/>
    <property type="project" value="UniProtKB-KW"/>
</dbReference>
<reference evidence="2 3" key="1">
    <citation type="submission" date="2023-10" db="EMBL/GenBank/DDBJ databases">
        <title>Development of a sustainable strategy for remediation of hydrocarbon-contaminated territories based on the waste exchange concept.</title>
        <authorList>
            <person name="Krivoruchko A."/>
        </authorList>
    </citation>
    <scope>NUCLEOTIDE SEQUENCE [LARGE SCALE GENOMIC DNA]</scope>
    <source>
        <strain evidence="2 3">IEGM 1266</strain>
    </source>
</reference>
<keyword evidence="3" id="KW-1185">Reference proteome</keyword>
<keyword evidence="2" id="KW-0378">Hydrolase</keyword>
<dbReference type="InterPro" id="IPR011050">
    <property type="entry name" value="Pectin_lyase_fold/virulence"/>
</dbReference>
<evidence type="ECO:0000313" key="2">
    <source>
        <dbReference type="EMBL" id="MDV6309894.1"/>
    </source>
</evidence>
<accession>A0ABU4DJH3</accession>